<dbReference type="Gene3D" id="3.90.190.20">
    <property type="entry name" value="Mur ligase, C-terminal domain"/>
    <property type="match status" value="1"/>
</dbReference>
<keyword evidence="7" id="KW-0547">Nucleotide-binding</keyword>
<evidence type="ECO:0000256" key="1">
    <source>
        <dbReference type="ARBA" id="ARBA00004496"/>
    </source>
</evidence>
<dbReference type="InterPro" id="IPR036565">
    <property type="entry name" value="Mur-like_cat_sf"/>
</dbReference>
<reference evidence="18 19" key="1">
    <citation type="journal article" date="2016" name="Nat. Commun.">
        <title>Thousands of microbial genomes shed light on interconnected biogeochemical processes in an aquifer system.</title>
        <authorList>
            <person name="Anantharaman K."/>
            <person name="Brown C.T."/>
            <person name="Hug L.A."/>
            <person name="Sharon I."/>
            <person name="Castelle C.J."/>
            <person name="Probst A.J."/>
            <person name="Thomas B.C."/>
            <person name="Singh A."/>
            <person name="Wilkins M.J."/>
            <person name="Karaoz U."/>
            <person name="Brodie E.L."/>
            <person name="Williams K.H."/>
            <person name="Hubbard S.S."/>
            <person name="Banfield J.F."/>
        </authorList>
    </citation>
    <scope>NUCLEOTIDE SEQUENCE [LARGE SCALE GENOMIC DNA]</scope>
</reference>
<keyword evidence="4" id="KW-0963">Cytoplasm</keyword>
<comment type="catalytic activity">
    <reaction evidence="13">
        <text>UDP-N-acetyl-alpha-D-muramate + L-alanine + ATP = UDP-N-acetyl-alpha-D-muramoyl-L-alanine + ADP + phosphate + H(+)</text>
        <dbReference type="Rhea" id="RHEA:23372"/>
        <dbReference type="ChEBI" id="CHEBI:15378"/>
        <dbReference type="ChEBI" id="CHEBI:30616"/>
        <dbReference type="ChEBI" id="CHEBI:43474"/>
        <dbReference type="ChEBI" id="CHEBI:57972"/>
        <dbReference type="ChEBI" id="CHEBI:70757"/>
        <dbReference type="ChEBI" id="CHEBI:83898"/>
        <dbReference type="ChEBI" id="CHEBI:456216"/>
        <dbReference type="EC" id="6.3.2.8"/>
    </reaction>
</comment>
<evidence type="ECO:0000256" key="13">
    <source>
        <dbReference type="ARBA" id="ARBA00047833"/>
    </source>
</evidence>
<dbReference type="Pfam" id="PF01225">
    <property type="entry name" value="Mur_ligase"/>
    <property type="match status" value="1"/>
</dbReference>
<evidence type="ECO:0000256" key="9">
    <source>
        <dbReference type="ARBA" id="ARBA00022960"/>
    </source>
</evidence>
<dbReference type="NCBIfam" id="TIGR01082">
    <property type="entry name" value="murC"/>
    <property type="match status" value="1"/>
</dbReference>
<dbReference type="EC" id="6.3.2.8" evidence="3 14"/>
<keyword evidence="5 18" id="KW-0436">Ligase</keyword>
<name>A0A1G1WN41_9BACT</name>
<dbReference type="GO" id="GO:0005737">
    <property type="term" value="C:cytoplasm"/>
    <property type="evidence" value="ECO:0007669"/>
    <property type="project" value="UniProtKB-SubCell"/>
</dbReference>
<dbReference type="Pfam" id="PF08245">
    <property type="entry name" value="Mur_ligase_M"/>
    <property type="match status" value="1"/>
</dbReference>
<comment type="pathway">
    <text evidence="2">Cell wall biogenesis; peptidoglycan biosynthesis.</text>
</comment>
<protein>
    <recommendedName>
        <fullName evidence="3 14">UDP-N-acetylmuramate--L-alanine ligase</fullName>
        <ecNumber evidence="3 14">6.3.2.8</ecNumber>
    </recommendedName>
</protein>
<organism evidence="18 19">
    <name type="scientific">Candidatus Woykebacteria bacterium RIFCSPHIGHO2_02_FULL_43_16b</name>
    <dbReference type="NCBI Taxonomy" id="1802601"/>
    <lineage>
        <taxon>Bacteria</taxon>
        <taxon>Candidatus Woykeibacteriota</taxon>
    </lineage>
</organism>
<dbReference type="EMBL" id="MHCX01000035">
    <property type="protein sequence ID" value="OGY29093.1"/>
    <property type="molecule type" value="Genomic_DNA"/>
</dbReference>
<dbReference type="GO" id="GO:0008763">
    <property type="term" value="F:UDP-N-acetylmuramate-L-alanine ligase activity"/>
    <property type="evidence" value="ECO:0007669"/>
    <property type="project" value="UniProtKB-UniRule"/>
</dbReference>
<evidence type="ECO:0000259" key="15">
    <source>
        <dbReference type="Pfam" id="PF01225"/>
    </source>
</evidence>
<dbReference type="Gene3D" id="3.40.50.720">
    <property type="entry name" value="NAD(P)-binding Rossmann-like Domain"/>
    <property type="match status" value="1"/>
</dbReference>
<dbReference type="UniPathway" id="UPA00219"/>
<dbReference type="SUPFAM" id="SSF53244">
    <property type="entry name" value="MurD-like peptide ligases, peptide-binding domain"/>
    <property type="match status" value="1"/>
</dbReference>
<dbReference type="GO" id="GO:0009252">
    <property type="term" value="P:peptidoglycan biosynthetic process"/>
    <property type="evidence" value="ECO:0007669"/>
    <property type="project" value="UniProtKB-UniRule"/>
</dbReference>
<dbReference type="InterPro" id="IPR005758">
    <property type="entry name" value="UDP-N-AcMur_Ala_ligase_MurC"/>
</dbReference>
<dbReference type="Proteomes" id="UP000177821">
    <property type="component" value="Unassembled WGS sequence"/>
</dbReference>
<dbReference type="GO" id="GO:0051301">
    <property type="term" value="P:cell division"/>
    <property type="evidence" value="ECO:0007669"/>
    <property type="project" value="UniProtKB-KW"/>
</dbReference>
<comment type="caution">
    <text evidence="18">The sequence shown here is derived from an EMBL/GenBank/DDBJ whole genome shotgun (WGS) entry which is preliminary data.</text>
</comment>
<feature type="domain" description="Mur ligase N-terminal catalytic" evidence="15">
    <location>
        <begin position="8"/>
        <end position="106"/>
    </location>
</feature>
<evidence type="ECO:0000256" key="11">
    <source>
        <dbReference type="ARBA" id="ARBA00023306"/>
    </source>
</evidence>
<evidence type="ECO:0000313" key="18">
    <source>
        <dbReference type="EMBL" id="OGY29093.1"/>
    </source>
</evidence>
<evidence type="ECO:0000256" key="12">
    <source>
        <dbReference type="ARBA" id="ARBA00023316"/>
    </source>
</evidence>
<dbReference type="AlphaFoldDB" id="A0A1G1WN41"/>
<gene>
    <name evidence="18" type="ORF">A3J50_02300</name>
</gene>
<comment type="subcellular location">
    <subcellularLocation>
        <location evidence="1">Cytoplasm</location>
    </subcellularLocation>
</comment>
<evidence type="ECO:0000256" key="14">
    <source>
        <dbReference type="NCBIfam" id="TIGR01082"/>
    </source>
</evidence>
<keyword evidence="10" id="KW-0573">Peptidoglycan synthesis</keyword>
<evidence type="ECO:0000256" key="4">
    <source>
        <dbReference type="ARBA" id="ARBA00022490"/>
    </source>
</evidence>
<dbReference type="SUPFAM" id="SSF53623">
    <property type="entry name" value="MurD-like peptide ligases, catalytic domain"/>
    <property type="match status" value="1"/>
</dbReference>
<accession>A0A1G1WN41</accession>
<dbReference type="SUPFAM" id="SSF51984">
    <property type="entry name" value="MurCD N-terminal domain"/>
    <property type="match status" value="1"/>
</dbReference>
<dbReference type="PANTHER" id="PTHR43445">
    <property type="entry name" value="UDP-N-ACETYLMURAMATE--L-ALANINE LIGASE-RELATED"/>
    <property type="match status" value="1"/>
</dbReference>
<evidence type="ECO:0000256" key="6">
    <source>
        <dbReference type="ARBA" id="ARBA00022618"/>
    </source>
</evidence>
<keyword evidence="6" id="KW-0132">Cell division</keyword>
<evidence type="ECO:0000256" key="10">
    <source>
        <dbReference type="ARBA" id="ARBA00022984"/>
    </source>
</evidence>
<dbReference type="InterPro" id="IPR036615">
    <property type="entry name" value="Mur_ligase_C_dom_sf"/>
</dbReference>
<dbReference type="Pfam" id="PF02875">
    <property type="entry name" value="Mur_ligase_C"/>
    <property type="match status" value="1"/>
</dbReference>
<proteinExistence type="predicted"/>
<keyword evidence="11" id="KW-0131">Cell cycle</keyword>
<evidence type="ECO:0000256" key="3">
    <source>
        <dbReference type="ARBA" id="ARBA00012211"/>
    </source>
</evidence>
<dbReference type="Gene3D" id="3.40.1190.10">
    <property type="entry name" value="Mur-like, catalytic domain"/>
    <property type="match status" value="1"/>
</dbReference>
<evidence type="ECO:0000259" key="16">
    <source>
        <dbReference type="Pfam" id="PF02875"/>
    </source>
</evidence>
<evidence type="ECO:0000256" key="2">
    <source>
        <dbReference type="ARBA" id="ARBA00004752"/>
    </source>
</evidence>
<evidence type="ECO:0000259" key="17">
    <source>
        <dbReference type="Pfam" id="PF08245"/>
    </source>
</evidence>
<feature type="domain" description="Mur ligase C-terminal" evidence="16">
    <location>
        <begin position="318"/>
        <end position="448"/>
    </location>
</feature>
<dbReference type="InterPro" id="IPR000713">
    <property type="entry name" value="Mur_ligase_N"/>
</dbReference>
<dbReference type="InterPro" id="IPR013221">
    <property type="entry name" value="Mur_ligase_cen"/>
</dbReference>
<dbReference type="InterPro" id="IPR050061">
    <property type="entry name" value="MurCDEF_pg_biosynth"/>
</dbReference>
<keyword evidence="8" id="KW-0067">ATP-binding</keyword>
<dbReference type="GO" id="GO:0008360">
    <property type="term" value="P:regulation of cell shape"/>
    <property type="evidence" value="ECO:0007669"/>
    <property type="project" value="UniProtKB-KW"/>
</dbReference>
<dbReference type="GO" id="GO:0005524">
    <property type="term" value="F:ATP binding"/>
    <property type="evidence" value="ECO:0007669"/>
    <property type="project" value="UniProtKB-KW"/>
</dbReference>
<keyword evidence="9" id="KW-0133">Cell shape</keyword>
<evidence type="ECO:0000256" key="7">
    <source>
        <dbReference type="ARBA" id="ARBA00022741"/>
    </source>
</evidence>
<keyword evidence="12" id="KW-0961">Cell wall biogenesis/degradation</keyword>
<dbReference type="InterPro" id="IPR004101">
    <property type="entry name" value="Mur_ligase_C"/>
</dbReference>
<evidence type="ECO:0000256" key="8">
    <source>
        <dbReference type="ARBA" id="ARBA00022840"/>
    </source>
</evidence>
<dbReference type="GO" id="GO:0071555">
    <property type="term" value="P:cell wall organization"/>
    <property type="evidence" value="ECO:0007669"/>
    <property type="project" value="UniProtKB-KW"/>
</dbReference>
<sequence>MINEEIKKIHFIGILGSGISFAASLAKLQGYQVSGCDHASTSEFKKELDDLNINVSNSEDKNHLEGIDLIVISPAIKKFNPNHAELVEAKEKSITVLTWQEFVGQYLLKDKFVIAIAGTHGKGTTTAIVGLIMEELGLDPTVGIGAIVPKWGTNYRFGRSKYFVIEADEFNDNFLNYSSDLIGITNIEMDHPEYFQNLHDLMDSFSKFVAKKNPKVILNKDNELSAQLADRINEENVIWYSSKDASASFYLEKIVSDEEGIKFKEGKSLRLFVSNLHGGHNAINALCALSVIFSLVPATTEDTNVANKVLESFSGLKRRFEIMQNSAGITIVDDYAHHPTAIRETLKTAKQVFPDKKIWGVFQPHMYTRTKYLFDDFVKVFKQNLIDELIVTDIYAAREKDPGIVSSKDLVTETSSDSVKYIRSLDEVTQYLKKNVGKDDVVVIMGAGDVNRVTKELLNG</sequence>
<feature type="domain" description="Mur ligase central" evidence="17">
    <location>
        <begin position="116"/>
        <end position="291"/>
    </location>
</feature>
<evidence type="ECO:0000256" key="5">
    <source>
        <dbReference type="ARBA" id="ARBA00022598"/>
    </source>
</evidence>
<dbReference type="PANTHER" id="PTHR43445:SF3">
    <property type="entry name" value="UDP-N-ACETYLMURAMATE--L-ALANINE LIGASE"/>
    <property type="match status" value="1"/>
</dbReference>
<evidence type="ECO:0000313" key="19">
    <source>
        <dbReference type="Proteomes" id="UP000177821"/>
    </source>
</evidence>